<dbReference type="OrthoDB" id="9016777at2"/>
<gene>
    <name evidence="2" type="ORF">FOZ74_13000</name>
</gene>
<evidence type="ECO:0000256" key="1">
    <source>
        <dbReference type="SAM" id="MobiDB-lite"/>
    </source>
</evidence>
<proteinExistence type="predicted"/>
<evidence type="ECO:0000313" key="2">
    <source>
        <dbReference type="EMBL" id="QEA13871.1"/>
    </source>
</evidence>
<name>A0A5B8RWE3_9BURK</name>
<accession>A0A5B8RWE3</accession>
<organism evidence="2 3">
    <name type="scientific">Comamonas flocculans</name>
    <dbReference type="NCBI Taxonomy" id="2597701"/>
    <lineage>
        <taxon>Bacteria</taxon>
        <taxon>Pseudomonadati</taxon>
        <taxon>Pseudomonadota</taxon>
        <taxon>Betaproteobacteria</taxon>
        <taxon>Burkholderiales</taxon>
        <taxon>Comamonadaceae</taxon>
        <taxon>Comamonas</taxon>
    </lineage>
</organism>
<dbReference type="KEGG" id="cof:FOZ74_13000"/>
<protein>
    <submittedName>
        <fullName evidence="2">Uncharacterized protein</fullName>
    </submittedName>
</protein>
<feature type="region of interest" description="Disordered" evidence="1">
    <location>
        <begin position="61"/>
        <end position="81"/>
    </location>
</feature>
<dbReference type="Proteomes" id="UP000321199">
    <property type="component" value="Chromosome"/>
</dbReference>
<reference evidence="2 3" key="1">
    <citation type="submission" date="2019-07" db="EMBL/GenBank/DDBJ databases">
        <title>Complete genome sequence of Comamonas sp. NLF 7-7 isolated from livestock.</title>
        <authorList>
            <person name="Kim D.H."/>
            <person name="Kim J.G."/>
        </authorList>
    </citation>
    <scope>NUCLEOTIDE SEQUENCE [LARGE SCALE GENOMIC DNA]</scope>
    <source>
        <strain evidence="2 3">NLF 7-7</strain>
    </source>
</reference>
<keyword evidence="3" id="KW-1185">Reference proteome</keyword>
<dbReference type="AlphaFoldDB" id="A0A5B8RWE3"/>
<evidence type="ECO:0000313" key="3">
    <source>
        <dbReference type="Proteomes" id="UP000321199"/>
    </source>
</evidence>
<sequence length="81" mass="8925">MNGVVLSGVRGIVLSGVGLSCYQACRSTANPCQRWVSALSNYLTSKSLTFGREAPLRWTTATRPQMRRQRQPGFPTRRAAP</sequence>
<dbReference type="EMBL" id="CP042344">
    <property type="protein sequence ID" value="QEA13871.1"/>
    <property type="molecule type" value="Genomic_DNA"/>
</dbReference>